<dbReference type="SUPFAM" id="SSF161098">
    <property type="entry name" value="MetI-like"/>
    <property type="match status" value="1"/>
</dbReference>
<feature type="transmembrane region" description="Helical" evidence="7">
    <location>
        <begin position="88"/>
        <end position="108"/>
    </location>
</feature>
<dbReference type="KEGG" id="rgu:A4W93_15240"/>
<dbReference type="PANTHER" id="PTHR30151">
    <property type="entry name" value="ALKANE SULFONATE ABC TRANSPORTER-RELATED, MEMBRANE SUBUNIT"/>
    <property type="match status" value="1"/>
</dbReference>
<evidence type="ECO:0000256" key="3">
    <source>
        <dbReference type="ARBA" id="ARBA00022475"/>
    </source>
</evidence>
<evidence type="ECO:0000256" key="6">
    <source>
        <dbReference type="ARBA" id="ARBA00023136"/>
    </source>
</evidence>
<dbReference type="Proteomes" id="UP000193427">
    <property type="component" value="Chromosome"/>
</dbReference>
<keyword evidence="6 7" id="KW-0472">Membrane</keyword>
<sequence length="276" mass="30333">MTSTTASLPLATAAVTSARASPWRRRGVGLLLAWPFPLAVLLLWQLGAQFEWIPPQILPAPLVVAQTFSDLWATGELQDHLLISLARVLYGFSLGTGLGLLLGVSMGLSPVVKDYLYPTFRVFAQVPSLGWLPLLMMLVGIDEALKIILIAKAAFVPVTMNTYNGLRNVPTSLIEVSKVFRFTRWQLLRHVVFPAAFPTLWTGIRYGLTHAWLALVAVELLASSEGLGFLIVYGRQLFQLDVVLTAVVVVGAVGFALDKVLALVEGRLLRWRREAF</sequence>
<dbReference type="GO" id="GO:0005886">
    <property type="term" value="C:plasma membrane"/>
    <property type="evidence" value="ECO:0007669"/>
    <property type="project" value="UniProtKB-SubCell"/>
</dbReference>
<evidence type="ECO:0000313" key="8">
    <source>
        <dbReference type="EMBL" id="ARN21140.1"/>
    </source>
</evidence>
<feature type="transmembrane region" description="Helical" evidence="7">
    <location>
        <begin position="30"/>
        <end position="48"/>
    </location>
</feature>
<dbReference type="Pfam" id="PF00528">
    <property type="entry name" value="BPD_transp_1"/>
    <property type="match status" value="1"/>
</dbReference>
<evidence type="ECO:0000256" key="4">
    <source>
        <dbReference type="ARBA" id="ARBA00022692"/>
    </source>
</evidence>
<name>A0A1W6LA74_9BURK</name>
<dbReference type="GO" id="GO:0042918">
    <property type="term" value="P:alkanesulfonate transmembrane transport"/>
    <property type="evidence" value="ECO:0007669"/>
    <property type="project" value="UniProtKB-ARBA"/>
</dbReference>
<dbReference type="FunFam" id="1.10.3720.10:FF:000003">
    <property type="entry name" value="Aliphatic sulfonate ABC transporter permease"/>
    <property type="match status" value="1"/>
</dbReference>
<dbReference type="PROSITE" id="PS50928">
    <property type="entry name" value="ABC_TM1"/>
    <property type="match status" value="1"/>
</dbReference>
<keyword evidence="3" id="KW-1003">Cell membrane</keyword>
<comment type="similarity">
    <text evidence="7">Belongs to the binding-protein-dependent transport system permease family.</text>
</comment>
<evidence type="ECO:0000256" key="5">
    <source>
        <dbReference type="ARBA" id="ARBA00022989"/>
    </source>
</evidence>
<evidence type="ECO:0000256" key="7">
    <source>
        <dbReference type="RuleBase" id="RU363032"/>
    </source>
</evidence>
<comment type="subcellular location">
    <subcellularLocation>
        <location evidence="1 7">Cell membrane</location>
        <topology evidence="1 7">Multi-pass membrane protein</topology>
    </subcellularLocation>
</comment>
<keyword evidence="2 7" id="KW-0813">Transport</keyword>
<dbReference type="Gene3D" id="1.10.3720.10">
    <property type="entry name" value="MetI-like"/>
    <property type="match status" value="1"/>
</dbReference>
<accession>A0A1W6LA74</accession>
<proteinExistence type="inferred from homology"/>
<dbReference type="PANTHER" id="PTHR30151:SF38">
    <property type="entry name" value="ALIPHATIC SULFONATES TRANSPORT PERMEASE PROTEIN SSUC-RELATED"/>
    <property type="match status" value="1"/>
</dbReference>
<dbReference type="InterPro" id="IPR000515">
    <property type="entry name" value="MetI-like"/>
</dbReference>
<dbReference type="RefSeq" id="WP_085751425.1">
    <property type="nucleotide sequence ID" value="NZ_BSPR01000004.1"/>
</dbReference>
<protein>
    <submittedName>
        <fullName evidence="8">Sulfonate ABC transporter</fullName>
    </submittedName>
</protein>
<reference evidence="8 9" key="1">
    <citation type="submission" date="2016-04" db="EMBL/GenBank/DDBJ databases">
        <title>Complete genome sequence of natural rubber-degrading, novel Gram-negative bacterium, Rhizobacter gummiphilus strain NS21.</title>
        <authorList>
            <person name="Tabata M."/>
            <person name="Kasai D."/>
            <person name="Fukuda M."/>
        </authorList>
    </citation>
    <scope>NUCLEOTIDE SEQUENCE [LARGE SCALE GENOMIC DNA]</scope>
    <source>
        <strain evidence="8 9">NS21</strain>
    </source>
</reference>
<gene>
    <name evidence="8" type="ORF">A4W93_15240</name>
</gene>
<dbReference type="CDD" id="cd06261">
    <property type="entry name" value="TM_PBP2"/>
    <property type="match status" value="1"/>
</dbReference>
<dbReference type="AlphaFoldDB" id="A0A1W6LA74"/>
<evidence type="ECO:0000313" key="9">
    <source>
        <dbReference type="Proteomes" id="UP000193427"/>
    </source>
</evidence>
<evidence type="ECO:0000256" key="1">
    <source>
        <dbReference type="ARBA" id="ARBA00004651"/>
    </source>
</evidence>
<organism evidence="8 9">
    <name type="scientific">Piscinibacter gummiphilus</name>
    <dbReference type="NCBI Taxonomy" id="946333"/>
    <lineage>
        <taxon>Bacteria</taxon>
        <taxon>Pseudomonadati</taxon>
        <taxon>Pseudomonadota</taxon>
        <taxon>Betaproteobacteria</taxon>
        <taxon>Burkholderiales</taxon>
        <taxon>Sphaerotilaceae</taxon>
        <taxon>Piscinibacter</taxon>
    </lineage>
</organism>
<feature type="transmembrane region" description="Helical" evidence="7">
    <location>
        <begin position="210"/>
        <end position="233"/>
    </location>
</feature>
<feature type="transmembrane region" description="Helical" evidence="7">
    <location>
        <begin position="240"/>
        <end position="257"/>
    </location>
</feature>
<evidence type="ECO:0000256" key="2">
    <source>
        <dbReference type="ARBA" id="ARBA00022448"/>
    </source>
</evidence>
<dbReference type="OrthoDB" id="5298727at2"/>
<keyword evidence="9" id="KW-1185">Reference proteome</keyword>
<dbReference type="STRING" id="946333.A4W93_15240"/>
<dbReference type="InterPro" id="IPR035906">
    <property type="entry name" value="MetI-like_sf"/>
</dbReference>
<dbReference type="EMBL" id="CP015118">
    <property type="protein sequence ID" value="ARN21140.1"/>
    <property type="molecule type" value="Genomic_DNA"/>
</dbReference>
<keyword evidence="4 7" id="KW-0812">Transmembrane</keyword>
<keyword evidence="5 7" id="KW-1133">Transmembrane helix</keyword>